<dbReference type="PANTHER" id="PTHR38934">
    <property type="entry name" value="HYPHALLY REGULATED CELL WALL PROTEIN 1"/>
    <property type="match status" value="1"/>
</dbReference>
<sequence>MENVVINMQKCSINLITVIQLQIQFQGNIIAHCKYLSQENCEVCIRGECLESQIIIHPFDIYITRVDYNLSSDFNIIQFSCILYCNICINDYCLQCAQGFYLNQIKNLCETYCVDSILQGNEQCDDGNLNNYGGCSNCKLIQYQLCDDTIELSKQHCSVSHLGKFLNVKMVFQKMMFVFQFVEMDYLIQQKKNVTLKKIKDVQIVKFRKDTFLDNQTFLFFVLVIYQCTKCTTFNNISLLCLSCIDGSYPIEDKCFQCDTNCITCNKQSNINDCNFCESTPGLIADIKSKQCISICGDGIQVQFYEQCDDHNQNDGDGCDSQCYLEYFNEDLKQIKSYYVFDKNTYDLNLINISEHIILLCNNTNVIIENIESQFYTDTSKQVDGLTFCFKFNTIHVKIQYSKVTNRMLYEQDSLVFHFDIDPNQYIVLSEDEVILKDQIKTVQLSFNFIFLILIPISIVTNLFEYQWAVLEILSWINNFYFLHVNYPFNLEIFLLNCDWSSFISFPTYQELNQPDCNYYFEAPNQIQKQRN</sequence>
<dbReference type="NCBIfam" id="TIGR02232">
    <property type="entry name" value="myxo_disulf_rpt"/>
    <property type="match status" value="2"/>
</dbReference>
<accession>A0A8S1VG90</accession>
<dbReference type="PANTHER" id="PTHR38934:SF6">
    <property type="entry name" value="CHROMOSOME UNDETERMINED SCAFFOLD_176, WHOLE GENOME SHOTGUN SEQUENCE"/>
    <property type="match status" value="1"/>
</dbReference>
<dbReference type="EMBL" id="CAJJDO010000063">
    <property type="protein sequence ID" value="CAD8175681.1"/>
    <property type="molecule type" value="Genomic_DNA"/>
</dbReference>
<protein>
    <submittedName>
        <fullName evidence="4">Uncharacterized protein</fullName>
    </submittedName>
</protein>
<dbReference type="OrthoDB" id="409374at2759"/>
<keyword evidence="2" id="KW-0677">Repeat</keyword>
<gene>
    <name evidence="4" type="ORF">PPENT_87.1.T0630182</name>
</gene>
<evidence type="ECO:0000256" key="1">
    <source>
        <dbReference type="ARBA" id="ARBA00022729"/>
    </source>
</evidence>
<evidence type="ECO:0000256" key="2">
    <source>
        <dbReference type="ARBA" id="ARBA00022737"/>
    </source>
</evidence>
<proteinExistence type="predicted"/>
<name>A0A8S1VG90_9CILI</name>
<dbReference type="Proteomes" id="UP000689195">
    <property type="component" value="Unassembled WGS sequence"/>
</dbReference>
<dbReference type="Pfam" id="PF13948">
    <property type="entry name" value="DUF4215"/>
    <property type="match status" value="2"/>
</dbReference>
<keyword evidence="5" id="KW-1185">Reference proteome</keyword>
<keyword evidence="3" id="KW-1015">Disulfide bond</keyword>
<evidence type="ECO:0000256" key="3">
    <source>
        <dbReference type="ARBA" id="ARBA00023157"/>
    </source>
</evidence>
<evidence type="ECO:0000313" key="4">
    <source>
        <dbReference type="EMBL" id="CAD8175681.1"/>
    </source>
</evidence>
<comment type="caution">
    <text evidence="4">The sequence shown here is derived from an EMBL/GenBank/DDBJ whole genome shotgun (WGS) entry which is preliminary data.</text>
</comment>
<dbReference type="AlphaFoldDB" id="A0A8S1VG90"/>
<organism evidence="4 5">
    <name type="scientific">Paramecium pentaurelia</name>
    <dbReference type="NCBI Taxonomy" id="43138"/>
    <lineage>
        <taxon>Eukaryota</taxon>
        <taxon>Sar</taxon>
        <taxon>Alveolata</taxon>
        <taxon>Ciliophora</taxon>
        <taxon>Intramacronucleata</taxon>
        <taxon>Oligohymenophorea</taxon>
        <taxon>Peniculida</taxon>
        <taxon>Parameciidae</taxon>
        <taxon>Paramecium</taxon>
    </lineage>
</organism>
<dbReference type="InterPro" id="IPR011936">
    <property type="entry name" value="Myxo_disulph_rpt"/>
</dbReference>
<keyword evidence="1" id="KW-0732">Signal</keyword>
<evidence type="ECO:0000313" key="5">
    <source>
        <dbReference type="Proteomes" id="UP000689195"/>
    </source>
</evidence>
<reference evidence="4" key="1">
    <citation type="submission" date="2021-01" db="EMBL/GenBank/DDBJ databases">
        <authorList>
            <consortium name="Genoscope - CEA"/>
            <person name="William W."/>
        </authorList>
    </citation>
    <scope>NUCLEOTIDE SEQUENCE</scope>
</reference>